<dbReference type="RefSeq" id="WP_192749106.1">
    <property type="nucleotide sequence ID" value="NZ_BAABJL010000143.1"/>
</dbReference>
<name>A0A927MWL8_9ACTN</name>
<gene>
    <name evidence="3" type="ORF">HEB94_001448</name>
</gene>
<dbReference type="InterPro" id="IPR002347">
    <property type="entry name" value="SDR_fam"/>
</dbReference>
<sequence length="269" mass="28184">MSNQAGPDGQAGLDGRTVLVTGGGAGIGAETARRFTATGASVVIFERDAEHAAAISEELPKARVLTIDVADSAAVDDAFLDLDRDGVHVDVLINNAAACASDSLLTISPDLIERDLKITLAVPMLMAQRVLRGMVPRRSGVILNVASVNGLGFYGNEAYSAAKAGLINFTKSVAVEFGQYGIRCNAVAPGTVATGAWQRRLDRDPDVLSNVQRWYPLGRVGEPADIANALVFLASDAASWISGVCLPVDGGLTAGNFHMTHDILVDQVR</sequence>
<dbReference type="EMBL" id="JADBEM010000001">
    <property type="protein sequence ID" value="MBE1604600.1"/>
    <property type="molecule type" value="Genomic_DNA"/>
</dbReference>
<dbReference type="InterPro" id="IPR036291">
    <property type="entry name" value="NAD(P)-bd_dom_sf"/>
</dbReference>
<comment type="similarity">
    <text evidence="1">Belongs to the short-chain dehydrogenases/reductases (SDR) family.</text>
</comment>
<dbReference type="GO" id="GO:0016616">
    <property type="term" value="F:oxidoreductase activity, acting on the CH-OH group of donors, NAD or NADP as acceptor"/>
    <property type="evidence" value="ECO:0007669"/>
    <property type="project" value="TreeGrafter"/>
</dbReference>
<keyword evidence="4" id="KW-1185">Reference proteome</keyword>
<keyword evidence="2" id="KW-0560">Oxidoreductase</keyword>
<organism evidence="3 4">
    <name type="scientific">Actinopolymorpha pittospori</name>
    <dbReference type="NCBI Taxonomy" id="648752"/>
    <lineage>
        <taxon>Bacteria</taxon>
        <taxon>Bacillati</taxon>
        <taxon>Actinomycetota</taxon>
        <taxon>Actinomycetes</taxon>
        <taxon>Propionibacteriales</taxon>
        <taxon>Actinopolymorphaceae</taxon>
        <taxon>Actinopolymorpha</taxon>
    </lineage>
</organism>
<evidence type="ECO:0000256" key="2">
    <source>
        <dbReference type="ARBA" id="ARBA00023002"/>
    </source>
</evidence>
<evidence type="ECO:0000256" key="1">
    <source>
        <dbReference type="ARBA" id="ARBA00006484"/>
    </source>
</evidence>
<dbReference type="Proteomes" id="UP000638648">
    <property type="component" value="Unassembled WGS sequence"/>
</dbReference>
<dbReference type="PRINTS" id="PR00081">
    <property type="entry name" value="GDHRDH"/>
</dbReference>
<evidence type="ECO:0000313" key="4">
    <source>
        <dbReference type="Proteomes" id="UP000638648"/>
    </source>
</evidence>
<dbReference type="Gene3D" id="3.40.50.720">
    <property type="entry name" value="NAD(P)-binding Rossmann-like Domain"/>
    <property type="match status" value="1"/>
</dbReference>
<dbReference type="PRINTS" id="PR00080">
    <property type="entry name" value="SDRFAMILY"/>
</dbReference>
<dbReference type="FunFam" id="3.40.50.720:FF:000084">
    <property type="entry name" value="Short-chain dehydrogenase reductase"/>
    <property type="match status" value="1"/>
</dbReference>
<dbReference type="AlphaFoldDB" id="A0A927MWL8"/>
<dbReference type="InterPro" id="IPR020904">
    <property type="entry name" value="Sc_DH/Rdtase_CS"/>
</dbReference>
<dbReference type="SUPFAM" id="SSF51735">
    <property type="entry name" value="NAD(P)-binding Rossmann-fold domains"/>
    <property type="match status" value="1"/>
</dbReference>
<dbReference type="Pfam" id="PF13561">
    <property type="entry name" value="adh_short_C2"/>
    <property type="match status" value="1"/>
</dbReference>
<protein>
    <submittedName>
        <fullName evidence="3">NAD(P)-dependent dehydrogenase (Short-subunit alcohol dehydrogenase family)</fullName>
    </submittedName>
</protein>
<proteinExistence type="inferred from homology"/>
<accession>A0A927MWL8</accession>
<evidence type="ECO:0000313" key="3">
    <source>
        <dbReference type="EMBL" id="MBE1604600.1"/>
    </source>
</evidence>
<dbReference type="PROSITE" id="PS00061">
    <property type="entry name" value="ADH_SHORT"/>
    <property type="match status" value="1"/>
</dbReference>
<dbReference type="CDD" id="cd05233">
    <property type="entry name" value="SDR_c"/>
    <property type="match status" value="1"/>
</dbReference>
<reference evidence="3" key="1">
    <citation type="submission" date="2020-10" db="EMBL/GenBank/DDBJ databases">
        <title>Sequencing the genomes of 1000 actinobacteria strains.</title>
        <authorList>
            <person name="Klenk H.-P."/>
        </authorList>
    </citation>
    <scope>NUCLEOTIDE SEQUENCE</scope>
    <source>
        <strain evidence="3">DSM 45354</strain>
    </source>
</reference>
<dbReference type="PANTHER" id="PTHR42760">
    <property type="entry name" value="SHORT-CHAIN DEHYDROGENASES/REDUCTASES FAMILY MEMBER"/>
    <property type="match status" value="1"/>
</dbReference>
<comment type="caution">
    <text evidence="3">The sequence shown here is derived from an EMBL/GenBank/DDBJ whole genome shotgun (WGS) entry which is preliminary data.</text>
</comment>